<gene>
    <name evidence="3" type="ORF">JF922_12635</name>
</gene>
<reference evidence="3" key="1">
    <citation type="submission" date="2020-10" db="EMBL/GenBank/DDBJ databases">
        <title>Ca. Dormibacterota MAGs.</title>
        <authorList>
            <person name="Montgomery K."/>
        </authorList>
    </citation>
    <scope>NUCLEOTIDE SEQUENCE [LARGE SCALE GENOMIC DNA]</scope>
    <source>
        <strain evidence="3">SC8812_S17_10</strain>
    </source>
</reference>
<protein>
    <submittedName>
        <fullName evidence="3">Uncharacterized protein</fullName>
    </submittedName>
</protein>
<proteinExistence type="predicted"/>
<evidence type="ECO:0000256" key="1">
    <source>
        <dbReference type="SAM" id="MobiDB-lite"/>
    </source>
</evidence>
<keyword evidence="2" id="KW-0812">Transmembrane</keyword>
<evidence type="ECO:0000313" key="4">
    <source>
        <dbReference type="Proteomes" id="UP000612893"/>
    </source>
</evidence>
<evidence type="ECO:0000313" key="3">
    <source>
        <dbReference type="EMBL" id="MBJ7598914.1"/>
    </source>
</evidence>
<keyword evidence="2" id="KW-0472">Membrane</keyword>
<dbReference type="AlphaFoldDB" id="A0A934K2V0"/>
<dbReference type="Proteomes" id="UP000612893">
    <property type="component" value="Unassembled WGS sequence"/>
</dbReference>
<feature type="region of interest" description="Disordered" evidence="1">
    <location>
        <begin position="122"/>
        <end position="160"/>
    </location>
</feature>
<feature type="non-terminal residue" evidence="3">
    <location>
        <position position="1"/>
    </location>
</feature>
<name>A0A934K2V0_9BACT</name>
<sequence>FHWSDVAISPATPFTMLRPPQPFSLHEGQNPVLKLPQAAPQGSFLRFAGLGNFDVSYDGGKSYQAAGVQGANKAPEHFASYWTPVPEGTTEVRLRGQRNGSNLPWWVEDVSVWAQAYTAPAAQPAAAPSPETGAAGPQGDSPGQSAATPPAGQKSAASAGIKSQAGSRLYSLAHALRTRWQPWFLSLLVVAAAAAAGALVWWRRRRAASQRTAPPGDEGS</sequence>
<feature type="transmembrane region" description="Helical" evidence="2">
    <location>
        <begin position="183"/>
        <end position="202"/>
    </location>
</feature>
<accession>A0A934K2V0</accession>
<comment type="caution">
    <text evidence="3">The sequence shown here is derived from an EMBL/GenBank/DDBJ whole genome shotgun (WGS) entry which is preliminary data.</text>
</comment>
<organism evidence="3 4">
    <name type="scientific">Candidatus Nephthysia bennettiae</name>
    <dbReference type="NCBI Taxonomy" id="3127016"/>
    <lineage>
        <taxon>Bacteria</taxon>
        <taxon>Bacillati</taxon>
        <taxon>Candidatus Dormiibacterota</taxon>
        <taxon>Candidatus Dormibacteria</taxon>
        <taxon>Candidatus Dormibacterales</taxon>
        <taxon>Candidatus Dormibacteraceae</taxon>
        <taxon>Candidatus Nephthysia</taxon>
    </lineage>
</organism>
<keyword evidence="4" id="KW-1185">Reference proteome</keyword>
<evidence type="ECO:0000256" key="2">
    <source>
        <dbReference type="SAM" id="Phobius"/>
    </source>
</evidence>
<dbReference type="EMBL" id="JAEKNR010000135">
    <property type="protein sequence ID" value="MBJ7598914.1"/>
    <property type="molecule type" value="Genomic_DNA"/>
</dbReference>
<keyword evidence="2" id="KW-1133">Transmembrane helix</keyword>